<dbReference type="Gene3D" id="3.40.50.2000">
    <property type="entry name" value="Glycogen Phosphorylase B"/>
    <property type="match status" value="1"/>
</dbReference>
<proteinExistence type="predicted"/>
<dbReference type="CDD" id="cd03801">
    <property type="entry name" value="GT4_PimA-like"/>
    <property type="match status" value="1"/>
</dbReference>
<name>A0A284VUF7_9EURY</name>
<evidence type="ECO:0000259" key="1">
    <source>
        <dbReference type="Pfam" id="PF13439"/>
    </source>
</evidence>
<dbReference type="AlphaFoldDB" id="A0A284VUF7"/>
<dbReference type="RefSeq" id="WP_096207423.1">
    <property type="nucleotide sequence ID" value="NZ_FZMP01000249.1"/>
</dbReference>
<dbReference type="Proteomes" id="UP000218615">
    <property type="component" value="Unassembled WGS sequence"/>
</dbReference>
<protein>
    <recommendedName>
        <fullName evidence="1">Glycosyltransferase subfamily 4-like N-terminal domain-containing protein</fullName>
    </recommendedName>
</protein>
<gene>
    <name evidence="2" type="ORF">MNV_980036</name>
</gene>
<dbReference type="EMBL" id="FZMP01000249">
    <property type="protein sequence ID" value="SNQ62934.1"/>
    <property type="molecule type" value="Genomic_DNA"/>
</dbReference>
<keyword evidence="3" id="KW-1185">Reference proteome</keyword>
<sequence length="210" mass="24200">MKIGIITGLLYPCTKSGPAIVTYNLANYLAKKNIEVTIFGAIKQKQSTEIEEYYPKVDLRTHVEKSTFSVLSYQFKYIKQINSKDFDILHLENLPGARGFIIVPLLHALNNNVKIIQKIHGWPPTELNFRFDSVFKRIMYRLHWSVAKEIIHNYSDKIIVNSNFMKETVSKDFHKHIDVIPNGIDLNVWKPAKKINIKGRKNVVFGGDSL</sequence>
<dbReference type="InterPro" id="IPR028098">
    <property type="entry name" value="Glyco_trans_4-like_N"/>
</dbReference>
<evidence type="ECO:0000313" key="3">
    <source>
        <dbReference type="Proteomes" id="UP000218615"/>
    </source>
</evidence>
<dbReference type="SUPFAM" id="SSF53756">
    <property type="entry name" value="UDP-Glycosyltransferase/glycogen phosphorylase"/>
    <property type="match status" value="1"/>
</dbReference>
<accession>A0A284VUF7</accession>
<dbReference type="Pfam" id="PF13439">
    <property type="entry name" value="Glyco_transf_4"/>
    <property type="match status" value="1"/>
</dbReference>
<evidence type="ECO:0000313" key="2">
    <source>
        <dbReference type="EMBL" id="SNQ62934.1"/>
    </source>
</evidence>
<organism evidence="2 3">
    <name type="scientific">Candidatus Methanoperedens nitratireducens</name>
    <dbReference type="NCBI Taxonomy" id="1392998"/>
    <lineage>
        <taxon>Archaea</taxon>
        <taxon>Methanobacteriati</taxon>
        <taxon>Methanobacteriota</taxon>
        <taxon>Stenosarchaea group</taxon>
        <taxon>Methanomicrobia</taxon>
        <taxon>Methanosarcinales</taxon>
        <taxon>ANME-2 cluster</taxon>
        <taxon>Candidatus Methanoperedentaceae</taxon>
        <taxon>Candidatus Methanoperedens</taxon>
    </lineage>
</organism>
<feature type="domain" description="Glycosyltransferase subfamily 4-like N-terminal" evidence="1">
    <location>
        <begin position="17"/>
        <end position="187"/>
    </location>
</feature>
<reference evidence="3" key="1">
    <citation type="submission" date="2017-06" db="EMBL/GenBank/DDBJ databases">
        <authorList>
            <person name="Cremers G."/>
        </authorList>
    </citation>
    <scope>NUCLEOTIDE SEQUENCE [LARGE SCALE GENOMIC DNA]</scope>
</reference>